<evidence type="ECO:0000256" key="9">
    <source>
        <dbReference type="RuleBase" id="RU003906"/>
    </source>
</evidence>
<dbReference type="Pfam" id="PF00297">
    <property type="entry name" value="Ribosomal_L3"/>
    <property type="match status" value="1"/>
</dbReference>
<gene>
    <name evidence="7 10" type="primary">rplC</name>
    <name evidence="10" type="ORF">IPN02_00240</name>
</gene>
<dbReference type="SUPFAM" id="SSF50447">
    <property type="entry name" value="Translation proteins"/>
    <property type="match status" value="1"/>
</dbReference>
<evidence type="ECO:0000256" key="2">
    <source>
        <dbReference type="ARBA" id="ARBA00022730"/>
    </source>
</evidence>
<dbReference type="GO" id="GO:0003735">
    <property type="term" value="F:structural constituent of ribosome"/>
    <property type="evidence" value="ECO:0007669"/>
    <property type="project" value="UniProtKB-UniRule"/>
</dbReference>
<dbReference type="HAMAP" id="MF_01325_B">
    <property type="entry name" value="Ribosomal_uL3_B"/>
    <property type="match status" value="1"/>
</dbReference>
<dbReference type="InterPro" id="IPR000597">
    <property type="entry name" value="Ribosomal_uL3"/>
</dbReference>
<dbReference type="PANTHER" id="PTHR11229:SF16">
    <property type="entry name" value="LARGE RIBOSOMAL SUBUNIT PROTEIN UL3C"/>
    <property type="match status" value="1"/>
</dbReference>
<evidence type="ECO:0000256" key="7">
    <source>
        <dbReference type="HAMAP-Rule" id="MF_01325"/>
    </source>
</evidence>
<keyword evidence="3 7" id="KW-0694">RNA-binding</keyword>
<dbReference type="PROSITE" id="PS00474">
    <property type="entry name" value="RIBOSOMAL_L3"/>
    <property type="match status" value="1"/>
</dbReference>
<dbReference type="GO" id="GO:0022625">
    <property type="term" value="C:cytosolic large ribosomal subunit"/>
    <property type="evidence" value="ECO:0007669"/>
    <property type="project" value="TreeGrafter"/>
</dbReference>
<dbReference type="Proteomes" id="UP000727993">
    <property type="component" value="Unassembled WGS sequence"/>
</dbReference>
<sequence length="219" mass="22559">MANKAIVGQKIGMTQVWDADSQIQPVTVVKVDPCRIVAVRSADGADGYEAVQVTFGSRSANKLTLAEAGHFESAGVDPGVRLVELRMGDASSYEVGQQLDASIFEAGDRVDVAGVSKGKGFAGAMKRHNFAGQPASHGAHKVHRKPGAVGACATPGRVFKGTRLPGRMGGEKVTTLNLEVVRADPEAGVVLVKGSVPGPKGSYIVIRDAIKAGVGGGES</sequence>
<dbReference type="InterPro" id="IPR019927">
    <property type="entry name" value="Ribosomal_uL3_bac/org-type"/>
</dbReference>
<comment type="function">
    <text evidence="7 9">One of the primary rRNA binding proteins, it binds directly near the 3'-end of the 23S rRNA, where it nucleates assembly of the 50S subunit.</text>
</comment>
<dbReference type="FunFam" id="2.40.30.10:FF:000004">
    <property type="entry name" value="50S ribosomal protein L3"/>
    <property type="match status" value="1"/>
</dbReference>
<accession>A0A936N8H3</accession>
<dbReference type="FunFam" id="3.30.160.810:FF:000001">
    <property type="entry name" value="50S ribosomal protein L3"/>
    <property type="match status" value="1"/>
</dbReference>
<dbReference type="InterPro" id="IPR019926">
    <property type="entry name" value="Ribosomal_uL3_CS"/>
</dbReference>
<dbReference type="Gene3D" id="2.40.30.10">
    <property type="entry name" value="Translation factors"/>
    <property type="match status" value="1"/>
</dbReference>
<comment type="similarity">
    <text evidence="1 7 8">Belongs to the universal ribosomal protein uL3 family.</text>
</comment>
<keyword evidence="5 7" id="KW-0687">Ribonucleoprotein</keyword>
<evidence type="ECO:0000256" key="4">
    <source>
        <dbReference type="ARBA" id="ARBA00022980"/>
    </source>
</evidence>
<proteinExistence type="inferred from homology"/>
<evidence type="ECO:0000256" key="5">
    <source>
        <dbReference type="ARBA" id="ARBA00023274"/>
    </source>
</evidence>
<dbReference type="NCBIfam" id="TIGR03625">
    <property type="entry name" value="L3_bact"/>
    <property type="match status" value="1"/>
</dbReference>
<dbReference type="AlphaFoldDB" id="A0A936N8H3"/>
<comment type="caution">
    <text evidence="10">The sequence shown here is derived from an EMBL/GenBank/DDBJ whole genome shotgun (WGS) entry which is preliminary data.</text>
</comment>
<keyword evidence="4 7" id="KW-0689">Ribosomal protein</keyword>
<reference evidence="10 11" key="1">
    <citation type="submission" date="2020-10" db="EMBL/GenBank/DDBJ databases">
        <title>Connecting structure to function with the recovery of over 1000 high-quality activated sludge metagenome-assembled genomes encoding full-length rRNA genes using long-read sequencing.</title>
        <authorList>
            <person name="Singleton C.M."/>
            <person name="Petriglieri F."/>
            <person name="Kristensen J.M."/>
            <person name="Kirkegaard R.H."/>
            <person name="Michaelsen T.Y."/>
            <person name="Andersen M.H."/>
            <person name="Karst S.M."/>
            <person name="Dueholm M.S."/>
            <person name="Nielsen P.H."/>
            <person name="Albertsen M."/>
        </authorList>
    </citation>
    <scope>NUCLEOTIDE SEQUENCE [LARGE SCALE GENOMIC DNA]</scope>
    <source>
        <strain evidence="10">Lyne_18-Q3-R50-59_MAXAC.006</strain>
    </source>
</reference>
<evidence type="ECO:0000313" key="11">
    <source>
        <dbReference type="Proteomes" id="UP000727993"/>
    </source>
</evidence>
<dbReference type="GO" id="GO:0006412">
    <property type="term" value="P:translation"/>
    <property type="evidence" value="ECO:0007669"/>
    <property type="project" value="UniProtKB-UniRule"/>
</dbReference>
<comment type="subunit">
    <text evidence="7 9">Part of the 50S ribosomal subunit. Forms a cluster with proteins L14 and L19.</text>
</comment>
<evidence type="ECO:0000256" key="6">
    <source>
        <dbReference type="ARBA" id="ARBA00035243"/>
    </source>
</evidence>
<keyword evidence="2 7" id="KW-0699">rRNA-binding</keyword>
<evidence type="ECO:0000313" key="10">
    <source>
        <dbReference type="EMBL" id="MBK9295315.1"/>
    </source>
</evidence>
<dbReference type="EMBL" id="JADJZA010000001">
    <property type="protein sequence ID" value="MBK9295315.1"/>
    <property type="molecule type" value="Genomic_DNA"/>
</dbReference>
<evidence type="ECO:0000256" key="8">
    <source>
        <dbReference type="RuleBase" id="RU003905"/>
    </source>
</evidence>
<evidence type="ECO:0000256" key="1">
    <source>
        <dbReference type="ARBA" id="ARBA00006540"/>
    </source>
</evidence>
<evidence type="ECO:0000256" key="3">
    <source>
        <dbReference type="ARBA" id="ARBA00022884"/>
    </source>
</evidence>
<dbReference type="PANTHER" id="PTHR11229">
    <property type="entry name" value="50S RIBOSOMAL PROTEIN L3"/>
    <property type="match status" value="1"/>
</dbReference>
<dbReference type="Gene3D" id="3.30.160.810">
    <property type="match status" value="1"/>
</dbReference>
<name>A0A936N8H3_9ACTN</name>
<protein>
    <recommendedName>
        <fullName evidence="6 7">Large ribosomal subunit protein uL3</fullName>
    </recommendedName>
</protein>
<organism evidence="10 11">
    <name type="scientific">Candidatus Neomicrothrix subdominans</name>
    <dbReference type="NCBI Taxonomy" id="2954438"/>
    <lineage>
        <taxon>Bacteria</taxon>
        <taxon>Bacillati</taxon>
        <taxon>Actinomycetota</taxon>
        <taxon>Acidimicrobiia</taxon>
        <taxon>Acidimicrobiales</taxon>
        <taxon>Microthrixaceae</taxon>
        <taxon>Candidatus Neomicrothrix</taxon>
    </lineage>
</organism>
<dbReference type="GO" id="GO:0019843">
    <property type="term" value="F:rRNA binding"/>
    <property type="evidence" value="ECO:0007669"/>
    <property type="project" value="UniProtKB-UniRule"/>
</dbReference>
<dbReference type="InterPro" id="IPR009000">
    <property type="entry name" value="Transl_B-barrel_sf"/>
</dbReference>